<dbReference type="InterPro" id="IPR051728">
    <property type="entry name" value="RING-FYVE_E3_ubiquitin-ligase"/>
</dbReference>
<dbReference type="PROSITE" id="PS50089">
    <property type="entry name" value="ZF_RING_2"/>
    <property type="match status" value="1"/>
</dbReference>
<feature type="region of interest" description="Disordered" evidence="4">
    <location>
        <begin position="134"/>
        <end position="161"/>
    </location>
</feature>
<organism evidence="7 8">
    <name type="scientific">Patella caerulea</name>
    <name type="common">Rayed Mediterranean limpet</name>
    <dbReference type="NCBI Taxonomy" id="87958"/>
    <lineage>
        <taxon>Eukaryota</taxon>
        <taxon>Metazoa</taxon>
        <taxon>Spiralia</taxon>
        <taxon>Lophotrochozoa</taxon>
        <taxon>Mollusca</taxon>
        <taxon>Gastropoda</taxon>
        <taxon>Patellogastropoda</taxon>
        <taxon>Patelloidea</taxon>
        <taxon>Patellidae</taxon>
        <taxon>Patella</taxon>
    </lineage>
</organism>
<name>A0AAN8IWM9_PATCE</name>
<keyword evidence="8" id="KW-1185">Reference proteome</keyword>
<feature type="domain" description="RING-type" evidence="6">
    <location>
        <begin position="169"/>
        <end position="207"/>
    </location>
</feature>
<evidence type="ECO:0000259" key="6">
    <source>
        <dbReference type="PROSITE" id="PS50089"/>
    </source>
</evidence>
<accession>A0AAN8IWM9</accession>
<evidence type="ECO:0000256" key="1">
    <source>
        <dbReference type="ARBA" id="ARBA00022771"/>
    </source>
</evidence>
<reference evidence="7 8" key="1">
    <citation type="submission" date="2024-01" db="EMBL/GenBank/DDBJ databases">
        <title>The genome of the rayed Mediterranean limpet Patella caerulea (Linnaeus, 1758).</title>
        <authorList>
            <person name="Anh-Thu Weber A."/>
            <person name="Halstead-Nussloch G."/>
        </authorList>
    </citation>
    <scope>NUCLEOTIDE SEQUENCE [LARGE SCALE GENOMIC DNA]</scope>
    <source>
        <strain evidence="7">AATW-2023a</strain>
        <tissue evidence="7">Whole specimen</tissue>
    </source>
</reference>
<evidence type="ECO:0000256" key="5">
    <source>
        <dbReference type="SAM" id="Phobius"/>
    </source>
</evidence>
<evidence type="ECO:0000256" key="4">
    <source>
        <dbReference type="SAM" id="MobiDB-lite"/>
    </source>
</evidence>
<keyword evidence="1 3" id="KW-0863">Zinc-finger</keyword>
<gene>
    <name evidence="7" type="ORF">SNE40_023132</name>
</gene>
<keyword evidence="1 3" id="KW-0479">Metal-binding</keyword>
<keyword evidence="5" id="KW-1133">Transmembrane helix</keyword>
<dbReference type="InterPro" id="IPR001841">
    <property type="entry name" value="Znf_RING"/>
</dbReference>
<dbReference type="Proteomes" id="UP001347796">
    <property type="component" value="Unassembled WGS sequence"/>
</dbReference>
<sequence>MIASFLAELFTQLILGCGNSLNYVLSWIISLSLVFLYLDSRYNTIRNRQVQFVNNENANLNDIANNSDIPINTEHTTSETFRLQYYKDLNWIKRELKRQQEKRNDLYPLLNQEFVHLLSLIAQPNLEGRLNQNHSEHQETNNIDQSENSSEDTDEEADISGHEENSNLCTICMEENRCVATFPCGHTHLCLSCVRQIMASTKNCPICIERIQEFKQIYL</sequence>
<dbReference type="GO" id="GO:0008270">
    <property type="term" value="F:zinc ion binding"/>
    <property type="evidence" value="ECO:0007669"/>
    <property type="project" value="UniProtKB-KW"/>
</dbReference>
<keyword evidence="5" id="KW-0472">Membrane</keyword>
<dbReference type="InterPro" id="IPR013083">
    <property type="entry name" value="Znf_RING/FYVE/PHD"/>
</dbReference>
<feature type="compositionally biased region" description="Acidic residues" evidence="4">
    <location>
        <begin position="149"/>
        <end position="158"/>
    </location>
</feature>
<proteinExistence type="predicted"/>
<feature type="transmembrane region" description="Helical" evidence="5">
    <location>
        <begin position="20"/>
        <end position="38"/>
    </location>
</feature>
<dbReference type="Pfam" id="PF13920">
    <property type="entry name" value="zf-C3HC4_3"/>
    <property type="match status" value="1"/>
</dbReference>
<comment type="caution">
    <text evidence="7">The sequence shown here is derived from an EMBL/GenBank/DDBJ whole genome shotgun (WGS) entry which is preliminary data.</text>
</comment>
<evidence type="ECO:0000256" key="3">
    <source>
        <dbReference type="PROSITE-ProRule" id="PRU00175"/>
    </source>
</evidence>
<dbReference type="EMBL" id="JAZGQO010000021">
    <property type="protein sequence ID" value="KAK6166442.1"/>
    <property type="molecule type" value="Genomic_DNA"/>
</dbReference>
<dbReference type="AlphaFoldDB" id="A0AAN8IWM9"/>
<dbReference type="Gene3D" id="3.30.40.10">
    <property type="entry name" value="Zinc/RING finger domain, C3HC4 (zinc finger)"/>
    <property type="match status" value="1"/>
</dbReference>
<dbReference type="PANTHER" id="PTHR14879:SF5">
    <property type="entry name" value="RING-TYPE DOMAIN-CONTAINING PROTEIN"/>
    <property type="match status" value="1"/>
</dbReference>
<dbReference type="SMART" id="SM00184">
    <property type="entry name" value="RING"/>
    <property type="match status" value="1"/>
</dbReference>
<evidence type="ECO:0000313" key="8">
    <source>
        <dbReference type="Proteomes" id="UP001347796"/>
    </source>
</evidence>
<keyword evidence="2" id="KW-0862">Zinc</keyword>
<keyword evidence="5" id="KW-0812">Transmembrane</keyword>
<evidence type="ECO:0000256" key="2">
    <source>
        <dbReference type="ARBA" id="ARBA00022833"/>
    </source>
</evidence>
<evidence type="ECO:0000313" key="7">
    <source>
        <dbReference type="EMBL" id="KAK6166442.1"/>
    </source>
</evidence>
<protein>
    <recommendedName>
        <fullName evidence="6">RING-type domain-containing protein</fullName>
    </recommendedName>
</protein>
<dbReference type="SUPFAM" id="SSF57850">
    <property type="entry name" value="RING/U-box"/>
    <property type="match status" value="1"/>
</dbReference>
<dbReference type="PANTHER" id="PTHR14879">
    <property type="entry name" value="CASPASE REGULATOR, RING FINGER DOMAIN-CONTAINING"/>
    <property type="match status" value="1"/>
</dbReference>